<accession>A0A1W1B8Z3</accession>
<feature type="transmembrane region" description="Helical" evidence="1">
    <location>
        <begin position="88"/>
        <end position="107"/>
    </location>
</feature>
<evidence type="ECO:0000313" key="2">
    <source>
        <dbReference type="EMBL" id="SFV50013.1"/>
    </source>
</evidence>
<feature type="transmembrane region" description="Helical" evidence="1">
    <location>
        <begin position="278"/>
        <end position="297"/>
    </location>
</feature>
<feature type="transmembrane region" description="Helical" evidence="1">
    <location>
        <begin position="362"/>
        <end position="381"/>
    </location>
</feature>
<feature type="transmembrane region" description="Helical" evidence="1">
    <location>
        <begin position="220"/>
        <end position="237"/>
    </location>
</feature>
<name>A0A1W1B8Z3_9ZZZZ</name>
<feature type="transmembrane region" description="Helical" evidence="1">
    <location>
        <begin position="182"/>
        <end position="208"/>
    </location>
</feature>
<sequence>MFQGLSLEQAPPYKIPLRFFITGAIYLLLFAALSALFSFGIQSRFEYNSIAITHTLTIGFFAHIMVGAMFQMIPVMLGIAYKNVVRNANIIYALLNGGILLFIGGFLTEITPVMHSGGMLLLFGFLYFAYLSFSTVFESVEKDYLIKNFASSFALLFIATIFGFIALMGHSGFVSSVKFGDIHIALMLFGWVFLLVNAVSFRIIPMFFVAKEFPKILKEGNYIAILGLLFAFVYFRLADNFEALKFVQMLLGVVVASFALMTLWILKKRKRARSDLSINLWYFSMANVIIVVLLFIIDVWSGYDLAFGIAFFALFGGIYALINAMLYKIVPFLTWFHLSSSMVFEAEMSAVIPKKMMELQTYLYYLAYISFGLGFFSRYFVVAGALLFLFSSAMLLKNLITGYRYYQEYIKKKVDFSMPQA</sequence>
<protein>
    <recommendedName>
        <fullName evidence="3">NnrS protein involved in response to NO</fullName>
    </recommendedName>
</protein>
<feature type="transmembrane region" description="Helical" evidence="1">
    <location>
        <begin position="149"/>
        <end position="170"/>
    </location>
</feature>
<feature type="transmembrane region" description="Helical" evidence="1">
    <location>
        <begin position="60"/>
        <end position="81"/>
    </location>
</feature>
<organism evidence="2">
    <name type="scientific">hydrothermal vent metagenome</name>
    <dbReference type="NCBI Taxonomy" id="652676"/>
    <lineage>
        <taxon>unclassified sequences</taxon>
        <taxon>metagenomes</taxon>
        <taxon>ecological metagenomes</taxon>
    </lineage>
</organism>
<gene>
    <name evidence="2" type="ORF">MNB_SM-7-225</name>
</gene>
<evidence type="ECO:0008006" key="3">
    <source>
        <dbReference type="Google" id="ProtNLM"/>
    </source>
</evidence>
<feature type="transmembrane region" description="Helical" evidence="1">
    <location>
        <begin position="303"/>
        <end position="322"/>
    </location>
</feature>
<keyword evidence="1" id="KW-0472">Membrane</keyword>
<dbReference type="EMBL" id="FPHB01000008">
    <property type="protein sequence ID" value="SFV50013.1"/>
    <property type="molecule type" value="Genomic_DNA"/>
</dbReference>
<evidence type="ECO:0000256" key="1">
    <source>
        <dbReference type="SAM" id="Phobius"/>
    </source>
</evidence>
<proteinExistence type="predicted"/>
<keyword evidence="1" id="KW-1133">Transmembrane helix</keyword>
<dbReference type="AlphaFoldDB" id="A0A1W1B8Z3"/>
<keyword evidence="1" id="KW-0812">Transmembrane</keyword>
<reference evidence="2" key="1">
    <citation type="submission" date="2016-10" db="EMBL/GenBank/DDBJ databases">
        <authorList>
            <person name="de Groot N.N."/>
        </authorList>
    </citation>
    <scope>NUCLEOTIDE SEQUENCE</scope>
</reference>
<feature type="transmembrane region" description="Helical" evidence="1">
    <location>
        <begin position="20"/>
        <end position="40"/>
    </location>
</feature>
<feature type="transmembrane region" description="Helical" evidence="1">
    <location>
        <begin position="119"/>
        <end position="137"/>
    </location>
</feature>
<feature type="transmembrane region" description="Helical" evidence="1">
    <location>
        <begin position="243"/>
        <end position="266"/>
    </location>
</feature>